<feature type="domain" description="HTH tetR-type" evidence="3">
    <location>
        <begin position="19"/>
        <end position="79"/>
    </location>
</feature>
<dbReference type="SUPFAM" id="SSF48498">
    <property type="entry name" value="Tetracyclin repressor-like, C-terminal domain"/>
    <property type="match status" value="1"/>
</dbReference>
<dbReference type="GO" id="GO:0003700">
    <property type="term" value="F:DNA-binding transcription factor activity"/>
    <property type="evidence" value="ECO:0007669"/>
    <property type="project" value="TreeGrafter"/>
</dbReference>
<dbReference type="RefSeq" id="WP_373635080.1">
    <property type="nucleotide sequence ID" value="NZ_CP151767.2"/>
</dbReference>
<gene>
    <name evidence="4" type="ORF">AABB31_22280</name>
</gene>
<evidence type="ECO:0000313" key="4">
    <source>
        <dbReference type="EMBL" id="WZU67602.2"/>
    </source>
</evidence>
<dbReference type="Gene3D" id="1.10.357.10">
    <property type="entry name" value="Tetracycline Repressor, domain 2"/>
    <property type="match status" value="1"/>
</dbReference>
<sequence>MTEVPPKRARGRPPRGEGVDARQALLDAALIAFAKTGFQATSIGAIAQAANVAKPLVHYHFASKDDLWRQAVAYGFDHFRDEAIKLGMAARQAEPDDLLLAFTRAVVRASANSPYIHHISLDEMRQGGARAEWIRETYIVPISKVLVAGFVGMGLLPNKGDDLTEVAHLIPAMHGAINFPFMDPGTVSDSFGADPFSDAYIEQHAVFTAKLLRFSLQNL</sequence>
<dbReference type="PROSITE" id="PS01081">
    <property type="entry name" value="HTH_TETR_1"/>
    <property type="match status" value="1"/>
</dbReference>
<dbReference type="PRINTS" id="PR00455">
    <property type="entry name" value="HTHTETR"/>
</dbReference>
<evidence type="ECO:0000256" key="1">
    <source>
        <dbReference type="ARBA" id="ARBA00023125"/>
    </source>
</evidence>
<evidence type="ECO:0000256" key="2">
    <source>
        <dbReference type="PROSITE-ProRule" id="PRU00335"/>
    </source>
</evidence>
<reference evidence="4 5" key="2">
    <citation type="submission" date="2024-08" db="EMBL/GenBank/DDBJ databases">
        <title>Phylogenomic analyses of a clade within the roseobacter group suggest taxonomic reassignments of species of the genera Aestuariivita, Citreicella, Loktanella, Nautella, Pelagibaca, Ruegeria, Thalassobius, Thiobacimonas and Tropicibacter, and the proposal o.</title>
        <authorList>
            <person name="Jeon C.O."/>
        </authorList>
    </citation>
    <scope>NUCLEOTIDE SEQUENCE [LARGE SCALE GENOMIC DNA]</scope>
    <source>
        <strain evidence="4 5">SS1-5</strain>
    </source>
</reference>
<evidence type="ECO:0000313" key="5">
    <source>
        <dbReference type="Proteomes" id="UP001470809"/>
    </source>
</evidence>
<dbReference type="InterPro" id="IPR050109">
    <property type="entry name" value="HTH-type_TetR-like_transc_reg"/>
</dbReference>
<dbReference type="KEGG" id="yrh:AABB31_22280"/>
<dbReference type="PANTHER" id="PTHR30055">
    <property type="entry name" value="HTH-TYPE TRANSCRIPTIONAL REGULATOR RUTR"/>
    <property type="match status" value="1"/>
</dbReference>
<keyword evidence="1 2" id="KW-0238">DNA-binding</keyword>
<dbReference type="PROSITE" id="PS50977">
    <property type="entry name" value="HTH_TETR_2"/>
    <property type="match status" value="1"/>
</dbReference>
<feature type="DNA-binding region" description="H-T-H motif" evidence="2">
    <location>
        <begin position="42"/>
        <end position="61"/>
    </location>
</feature>
<accession>A0AAN0NKQ0</accession>
<dbReference type="AlphaFoldDB" id="A0AAN0NKQ0"/>
<dbReference type="PANTHER" id="PTHR30055:SF146">
    <property type="entry name" value="HTH-TYPE TRANSCRIPTIONAL DUAL REGULATOR CECR"/>
    <property type="match status" value="1"/>
</dbReference>
<dbReference type="SUPFAM" id="SSF46689">
    <property type="entry name" value="Homeodomain-like"/>
    <property type="match status" value="1"/>
</dbReference>
<dbReference type="InterPro" id="IPR009057">
    <property type="entry name" value="Homeodomain-like_sf"/>
</dbReference>
<keyword evidence="5" id="KW-1185">Reference proteome</keyword>
<reference evidence="5" key="1">
    <citation type="submission" date="2024-04" db="EMBL/GenBank/DDBJ databases">
        <title>Phylogenomic analyses of a clade within the roseobacter group suggest taxonomic reassignments of species of the genera Aestuariivita, Citreicella, Loktanella, Nautella, Pelagibaca, Ruegeria, Thalassobius, Thiobacimonas and Tropicibacter, and the proposal o.</title>
        <authorList>
            <person name="Jeon C.O."/>
        </authorList>
    </citation>
    <scope>NUCLEOTIDE SEQUENCE [LARGE SCALE GENOMIC DNA]</scope>
    <source>
        <strain evidence="5">SS1-5</strain>
    </source>
</reference>
<dbReference type="InterPro" id="IPR023772">
    <property type="entry name" value="DNA-bd_HTH_TetR-type_CS"/>
</dbReference>
<evidence type="ECO:0000259" key="3">
    <source>
        <dbReference type="PROSITE" id="PS50977"/>
    </source>
</evidence>
<dbReference type="Pfam" id="PF00440">
    <property type="entry name" value="TetR_N"/>
    <property type="match status" value="1"/>
</dbReference>
<proteinExistence type="predicted"/>
<dbReference type="EMBL" id="CP151767">
    <property type="protein sequence ID" value="WZU67602.2"/>
    <property type="molecule type" value="Genomic_DNA"/>
</dbReference>
<dbReference type="GO" id="GO:0000976">
    <property type="term" value="F:transcription cis-regulatory region binding"/>
    <property type="evidence" value="ECO:0007669"/>
    <property type="project" value="TreeGrafter"/>
</dbReference>
<dbReference type="Proteomes" id="UP001470809">
    <property type="component" value="Chromosome"/>
</dbReference>
<name>A0AAN0NKQ0_9RHOB</name>
<protein>
    <submittedName>
        <fullName evidence="4">TetR/AcrR family transcriptional regulator</fullName>
    </submittedName>
</protein>
<dbReference type="InterPro" id="IPR001647">
    <property type="entry name" value="HTH_TetR"/>
</dbReference>
<dbReference type="InterPro" id="IPR036271">
    <property type="entry name" value="Tet_transcr_reg_TetR-rel_C_sf"/>
</dbReference>
<organism evidence="4 5">
    <name type="scientific">Yoonia rhodophyticola</name>
    <dbReference type="NCBI Taxonomy" id="3137370"/>
    <lineage>
        <taxon>Bacteria</taxon>
        <taxon>Pseudomonadati</taxon>
        <taxon>Pseudomonadota</taxon>
        <taxon>Alphaproteobacteria</taxon>
        <taxon>Rhodobacterales</taxon>
        <taxon>Paracoccaceae</taxon>
        <taxon>Yoonia</taxon>
    </lineage>
</organism>